<evidence type="ECO:0000256" key="2">
    <source>
        <dbReference type="ARBA" id="ARBA00022692"/>
    </source>
</evidence>
<sequence>MVNEMEDREMSVVEHIVELRKRVIYTVLSFVLFLIIGFTFTKDIYFWLVKDLPMKLTVLGPSDVLWIFFSIATVFAIVCTIPFAAIQIWLFVKPGLHPNEQKMTIMYIPVLSILFLAGLCFGYFIVMPFLFHFLTTIGNEMFNTMFTTEKYFHFVLNLTVPFAVIFELPVVVMFLTSIGILTAEFLMKIRRYAYVALIIIASCISPPDFLSHSLVAVPLICIYEVSIALSKVVSKRKKKREEMQSKSGHLPVK</sequence>
<proteinExistence type="inferred from homology"/>
<organism evidence="6">
    <name type="scientific">Bacillus thuringiensis DB27</name>
    <dbReference type="NCBI Taxonomy" id="1431339"/>
    <lineage>
        <taxon>Bacteria</taxon>
        <taxon>Bacillati</taxon>
        <taxon>Bacillota</taxon>
        <taxon>Bacilli</taxon>
        <taxon>Bacillales</taxon>
        <taxon>Bacillaceae</taxon>
        <taxon>Bacillus</taxon>
        <taxon>Bacillus cereus group</taxon>
    </lineage>
</organism>
<feature type="transmembrane region" description="Helical" evidence="5">
    <location>
        <begin position="65"/>
        <end position="92"/>
    </location>
</feature>
<comment type="similarity">
    <text evidence="5">Belongs to the TatC family.</text>
</comment>
<dbReference type="GO" id="GO:0009977">
    <property type="term" value="F:proton motive force dependent protein transmembrane transporter activity"/>
    <property type="evidence" value="ECO:0007669"/>
    <property type="project" value="TreeGrafter"/>
</dbReference>
<feature type="transmembrane region" description="Helical" evidence="5">
    <location>
        <begin position="151"/>
        <end position="180"/>
    </location>
</feature>
<evidence type="ECO:0000256" key="4">
    <source>
        <dbReference type="ARBA" id="ARBA00023136"/>
    </source>
</evidence>
<gene>
    <name evidence="5" type="primary">tatC</name>
    <name evidence="6" type="ORF">BTDB27_002001</name>
</gene>
<dbReference type="HAMAP" id="MF_00902">
    <property type="entry name" value="TatC"/>
    <property type="match status" value="1"/>
</dbReference>
<keyword evidence="5" id="KW-1003">Cell membrane</keyword>
<feature type="transmembrane region" description="Helical" evidence="5">
    <location>
        <begin position="215"/>
        <end position="233"/>
    </location>
</feature>
<comment type="subcellular location">
    <subcellularLocation>
        <location evidence="5">Cell membrane</location>
        <topology evidence="5">Multi-pass membrane protein</topology>
    </subcellularLocation>
    <subcellularLocation>
        <location evidence="1">Membrane</location>
        <topology evidence="1">Multi-pass membrane protein</topology>
    </subcellularLocation>
</comment>
<feature type="transmembrane region" description="Helical" evidence="5">
    <location>
        <begin position="23"/>
        <end position="45"/>
    </location>
</feature>
<dbReference type="PROSITE" id="PS01218">
    <property type="entry name" value="TATC"/>
    <property type="match status" value="1"/>
</dbReference>
<dbReference type="GO" id="GO:0065002">
    <property type="term" value="P:intracellular protein transmembrane transport"/>
    <property type="evidence" value="ECO:0007669"/>
    <property type="project" value="TreeGrafter"/>
</dbReference>
<keyword evidence="5" id="KW-0811">Translocation</keyword>
<dbReference type="AlphaFoldDB" id="W8Y2H5"/>
<reference evidence="6" key="1">
    <citation type="submission" date="2014-01" db="EMBL/GenBank/DDBJ databases">
        <title>Draft genome sequence of highly nematicidal Bacillus thuringiensis DB27.</title>
        <authorList>
            <person name="Iatsenko I."/>
            <person name="Pickard D."/>
            <person name="Corton C."/>
            <person name="Dougan G."/>
            <person name="Sommer R.J."/>
        </authorList>
    </citation>
    <scope>NUCLEOTIDE SEQUENCE [LARGE SCALE GENOMIC DNA]</scope>
    <source>
        <strain evidence="6">DB27</strain>
    </source>
</reference>
<keyword evidence="3 5" id="KW-1133">Transmembrane helix</keyword>
<evidence type="ECO:0000256" key="1">
    <source>
        <dbReference type="ARBA" id="ARBA00004141"/>
    </source>
</evidence>
<keyword evidence="2 5" id="KW-0812">Transmembrane</keyword>
<evidence type="ECO:0000256" key="5">
    <source>
        <dbReference type="HAMAP-Rule" id="MF_00902"/>
    </source>
</evidence>
<dbReference type="GO" id="GO:0033281">
    <property type="term" value="C:TAT protein transport complex"/>
    <property type="evidence" value="ECO:0007669"/>
    <property type="project" value="UniProtKB-UniRule"/>
</dbReference>
<evidence type="ECO:0000313" key="6">
    <source>
        <dbReference type="EMBL" id="CDN35659.1"/>
    </source>
</evidence>
<dbReference type="HOGENOM" id="CLU_031942_3_1_9"/>
<dbReference type="Pfam" id="PF00902">
    <property type="entry name" value="TatC"/>
    <property type="match status" value="1"/>
</dbReference>
<evidence type="ECO:0000256" key="3">
    <source>
        <dbReference type="ARBA" id="ARBA00022989"/>
    </source>
</evidence>
<keyword evidence="5" id="KW-0653">Protein transport</keyword>
<comment type="subunit">
    <text evidence="5">Forms a complex with TatA.</text>
</comment>
<dbReference type="PANTHER" id="PTHR30371:SF4">
    <property type="entry name" value="SEC-INDEPENDENT PROTEIN TRANSLOCASE PROTEIN TATCD"/>
    <property type="match status" value="1"/>
</dbReference>
<feature type="transmembrane region" description="Helical" evidence="5">
    <location>
        <begin position="104"/>
        <end position="131"/>
    </location>
</feature>
<dbReference type="GO" id="GO:0043953">
    <property type="term" value="P:protein transport by the Tat complex"/>
    <property type="evidence" value="ECO:0007669"/>
    <property type="project" value="UniProtKB-UniRule"/>
</dbReference>
<dbReference type="PRINTS" id="PR01840">
    <property type="entry name" value="TATCFAMILY"/>
</dbReference>
<dbReference type="InterPro" id="IPR019820">
    <property type="entry name" value="Sec-indep_translocase_CS"/>
</dbReference>
<name>W8Y2H5_BACTU</name>
<reference evidence="6" key="2">
    <citation type="submission" date="2014-01" db="EMBL/GenBank/DDBJ databases">
        <authorList>
            <person name="Aslett M."/>
        </authorList>
    </citation>
    <scope>NUCLEOTIDE SEQUENCE [LARGE SCALE GENOMIC DNA]</scope>
    <source>
        <strain evidence="6">DB27</strain>
    </source>
</reference>
<dbReference type="Proteomes" id="UP000030682">
    <property type="component" value="Unassembled WGS sequence"/>
</dbReference>
<keyword evidence="4 5" id="KW-0472">Membrane</keyword>
<dbReference type="InterPro" id="IPR002033">
    <property type="entry name" value="TatC"/>
</dbReference>
<dbReference type="EMBL" id="HG810017">
    <property type="protein sequence ID" value="CDN35659.1"/>
    <property type="molecule type" value="Genomic_DNA"/>
</dbReference>
<dbReference type="NCBIfam" id="TIGR00945">
    <property type="entry name" value="tatC"/>
    <property type="match status" value="1"/>
</dbReference>
<comment type="function">
    <text evidence="5">Part of the twin-arginine translocation (Tat) system that transports large folded proteins containing a characteristic twin-arginine motif in their signal peptide across membranes.</text>
</comment>
<feature type="transmembrane region" description="Helical" evidence="5">
    <location>
        <begin position="192"/>
        <end position="209"/>
    </location>
</feature>
<keyword evidence="5" id="KW-0813">Transport</keyword>
<dbReference type="PANTHER" id="PTHR30371">
    <property type="entry name" value="SEC-INDEPENDENT PROTEIN TRANSLOCASE PROTEIN TATC"/>
    <property type="match status" value="1"/>
</dbReference>
<protein>
    <recommendedName>
        <fullName evidence="5">Sec-independent protein translocase protein TatC</fullName>
    </recommendedName>
</protein>
<accession>W8Y2H5</accession>